<dbReference type="InterPro" id="IPR016163">
    <property type="entry name" value="Ald_DH_C"/>
</dbReference>
<comment type="caution">
    <text evidence="5">The sequence shown here is derived from an EMBL/GenBank/DDBJ whole genome shotgun (WGS) entry which is preliminary data.</text>
</comment>
<dbReference type="AlphaFoldDB" id="A0A369UZI2"/>
<comment type="similarity">
    <text evidence="1">Belongs to the aldehyde dehydrogenase family.</text>
</comment>
<proteinExistence type="inferred from homology"/>
<dbReference type="InterPro" id="IPR047110">
    <property type="entry name" value="GABD/Sad-like"/>
</dbReference>
<accession>A0A369UZI2</accession>
<organism evidence="5 6">
    <name type="scientific">Streptomyces parvulus</name>
    <dbReference type="NCBI Taxonomy" id="146923"/>
    <lineage>
        <taxon>Bacteria</taxon>
        <taxon>Bacillati</taxon>
        <taxon>Actinomycetota</taxon>
        <taxon>Actinomycetes</taxon>
        <taxon>Kitasatosporales</taxon>
        <taxon>Streptomycetaceae</taxon>
        <taxon>Streptomyces</taxon>
    </lineage>
</organism>
<dbReference type="InterPro" id="IPR015590">
    <property type="entry name" value="Aldehyde_DH_dom"/>
</dbReference>
<evidence type="ECO:0000259" key="4">
    <source>
        <dbReference type="Pfam" id="PF00171"/>
    </source>
</evidence>
<gene>
    <name evidence="5" type="ORF">DVZ84_26655</name>
</gene>
<sequence>MDAHATAQGSPIATVNPYTGERVREFPELSAEDVGRAIDAAHSGFPDWRARSTADRGALVQRAGRLMRERKEELAHLLTLEVGKLIDSSRAEVDLASDILTYYGEHGPELMEERPLPVPDGTAVLVNEPLGVLLGVMPWNFPLYQVVRFAGPNLVLGNTILLKHASSCPQSALALEQLFTDAGVPPGVYTNLFVRGRDVGKIVDDSRVQGASLTGSERAGVSLGEIAGRNVKKSVLELGGSDPFVVLDGHNLERTVCAAFLGRMGNTGQCCVAAKRFIVLADVYDDFVTGLRDRMGEVRAGDPFDPATTLGPLSSEAAADLLMEQVRDAVDKGATVVLGGGRPDLPGAFVEPTLLTDVTPEMRAYREELFGPVAVVYRVADEDEAVALANTSPYGLGGAVFAADPERARGVADRLEAGMVWINHPTASRPELPFGGIKRSGYGRELGDMGIVEFANRKLVRYVDADAPIEEVLG</sequence>
<dbReference type="Proteomes" id="UP000253742">
    <property type="component" value="Unassembled WGS sequence"/>
</dbReference>
<dbReference type="CDD" id="cd07100">
    <property type="entry name" value="ALDH_SSADH1_GabD1"/>
    <property type="match status" value="1"/>
</dbReference>
<keyword evidence="2" id="KW-0521">NADP</keyword>
<dbReference type="RefSeq" id="WP_114531353.1">
    <property type="nucleotide sequence ID" value="NZ_JBIVML010000010.1"/>
</dbReference>
<dbReference type="PANTHER" id="PTHR43217:SF2">
    <property type="entry name" value="SUCCINATE-SEMIALDEHYDE DEHYDROGENASE [NADP(+)]"/>
    <property type="match status" value="1"/>
</dbReference>
<evidence type="ECO:0000256" key="3">
    <source>
        <dbReference type="ARBA" id="ARBA00023002"/>
    </source>
</evidence>
<dbReference type="EMBL" id="QQBH01000020">
    <property type="protein sequence ID" value="RDD86124.1"/>
    <property type="molecule type" value="Genomic_DNA"/>
</dbReference>
<evidence type="ECO:0000313" key="5">
    <source>
        <dbReference type="EMBL" id="RDD86124.1"/>
    </source>
</evidence>
<dbReference type="Gene3D" id="3.40.309.10">
    <property type="entry name" value="Aldehyde Dehydrogenase, Chain A, domain 2"/>
    <property type="match status" value="1"/>
</dbReference>
<dbReference type="OrthoDB" id="6882680at2"/>
<reference evidence="5 6" key="1">
    <citation type="submission" date="2018-07" db="EMBL/GenBank/DDBJ databases">
        <title>Genome guided investigation of antibiotics producing actinomycetales strain isolated from a Macau mangrove ecosystem.</title>
        <authorList>
            <person name="Hu D."/>
        </authorList>
    </citation>
    <scope>NUCLEOTIDE SEQUENCE [LARGE SCALE GENOMIC DNA]</scope>
    <source>
        <strain evidence="5 6">2297</strain>
    </source>
</reference>
<dbReference type="FunFam" id="3.40.605.10:FF:000012">
    <property type="entry name" value="NAD-dependent succinate-semialdehyde dehydrogenase"/>
    <property type="match status" value="1"/>
</dbReference>
<dbReference type="SUPFAM" id="SSF53720">
    <property type="entry name" value="ALDH-like"/>
    <property type="match status" value="1"/>
</dbReference>
<name>A0A369UZI2_9ACTN</name>
<dbReference type="Pfam" id="PF00171">
    <property type="entry name" value="Aldedh"/>
    <property type="match status" value="1"/>
</dbReference>
<evidence type="ECO:0000256" key="1">
    <source>
        <dbReference type="ARBA" id="ARBA00009986"/>
    </source>
</evidence>
<dbReference type="PANTHER" id="PTHR43217">
    <property type="entry name" value="SUCCINATE SEMIALDEHYDE DEHYDROGENASE [NAD(P)+] SAD"/>
    <property type="match status" value="1"/>
</dbReference>
<dbReference type="InterPro" id="IPR016161">
    <property type="entry name" value="Ald_DH/histidinol_DH"/>
</dbReference>
<keyword evidence="3" id="KW-0560">Oxidoreductase</keyword>
<dbReference type="GO" id="GO:0004030">
    <property type="term" value="F:aldehyde dehydrogenase [NAD(P)+] activity"/>
    <property type="evidence" value="ECO:0007669"/>
    <property type="project" value="InterPro"/>
</dbReference>
<evidence type="ECO:0000256" key="2">
    <source>
        <dbReference type="ARBA" id="ARBA00022857"/>
    </source>
</evidence>
<dbReference type="GO" id="GO:0004777">
    <property type="term" value="F:succinate-semialdehyde dehydrogenase (NAD+) activity"/>
    <property type="evidence" value="ECO:0007669"/>
    <property type="project" value="TreeGrafter"/>
</dbReference>
<dbReference type="InterPro" id="IPR016162">
    <property type="entry name" value="Ald_DH_N"/>
</dbReference>
<feature type="domain" description="Aldehyde dehydrogenase" evidence="4">
    <location>
        <begin position="8"/>
        <end position="460"/>
    </location>
</feature>
<dbReference type="InterPro" id="IPR044148">
    <property type="entry name" value="ALDH_GabD1-like"/>
</dbReference>
<dbReference type="FunFam" id="3.40.309.10:FF:000009">
    <property type="entry name" value="Aldehyde dehydrogenase A"/>
    <property type="match status" value="1"/>
</dbReference>
<protein>
    <submittedName>
        <fullName evidence="5">NAD-dependent succinate-semialdehyde dehydrogenase</fullName>
    </submittedName>
</protein>
<dbReference type="Gene3D" id="3.40.605.10">
    <property type="entry name" value="Aldehyde Dehydrogenase, Chain A, domain 1"/>
    <property type="match status" value="1"/>
</dbReference>
<evidence type="ECO:0000313" key="6">
    <source>
        <dbReference type="Proteomes" id="UP000253742"/>
    </source>
</evidence>